<sequence length="259" mass="29626">MASEASPALNTMPAEILDLIFASLSPIHLWHLRRTSKRFNAILHPRLLDTLRAMADPLPLTLIRETTCVPLSFIYSLVLAVLGDEEGRKLWGRIFPSRDTSPETPYSSWLPATPPPPSSPSHLDQEPSPSAIRRQNETNAFPDLFIPHLRRSSLSLANLRRIHFWSILLWYKEWSFISSNPSPAEAGKARTTRLHWAYKQHRDNYESRPGDTPAVVDEFKRTYILRRHFDQPAPPRSGRDGAVLYVRSRRLLYFGASLP</sequence>
<feature type="domain" description="F-box" evidence="2">
    <location>
        <begin position="6"/>
        <end position="54"/>
    </location>
</feature>
<feature type="region of interest" description="Disordered" evidence="1">
    <location>
        <begin position="100"/>
        <end position="129"/>
    </location>
</feature>
<dbReference type="EMBL" id="LFIV01000017">
    <property type="protein sequence ID" value="KZL76174.1"/>
    <property type="molecule type" value="Genomic_DNA"/>
</dbReference>
<reference evidence="3 4" key="1">
    <citation type="submission" date="2015-06" db="EMBL/GenBank/DDBJ databases">
        <title>Survival trade-offs in plant roots during colonization by closely related pathogenic and mutualistic fungi.</title>
        <authorList>
            <person name="Hacquard S."/>
            <person name="Kracher B."/>
            <person name="Hiruma K."/>
            <person name="Weinman A."/>
            <person name="Muench P."/>
            <person name="Garrido Oter R."/>
            <person name="Ver Loren van Themaat E."/>
            <person name="Dallerey J.-F."/>
            <person name="Damm U."/>
            <person name="Henrissat B."/>
            <person name="Lespinet O."/>
            <person name="Thon M."/>
            <person name="Kemen E."/>
            <person name="McHardy A.C."/>
            <person name="Schulze-Lefert P."/>
            <person name="O'Connell R.J."/>
        </authorList>
    </citation>
    <scope>NUCLEOTIDE SEQUENCE [LARGE SCALE GENOMIC DNA]</scope>
    <source>
        <strain evidence="3 4">0861</strain>
    </source>
</reference>
<comment type="caution">
    <text evidence="3">The sequence shown here is derived from an EMBL/GenBank/DDBJ whole genome shotgun (WGS) entry which is preliminary data.</text>
</comment>
<organism evidence="3 4">
    <name type="scientific">Colletotrichum tofieldiae</name>
    <dbReference type="NCBI Taxonomy" id="708197"/>
    <lineage>
        <taxon>Eukaryota</taxon>
        <taxon>Fungi</taxon>
        <taxon>Dikarya</taxon>
        <taxon>Ascomycota</taxon>
        <taxon>Pezizomycotina</taxon>
        <taxon>Sordariomycetes</taxon>
        <taxon>Hypocreomycetidae</taxon>
        <taxon>Glomerellales</taxon>
        <taxon>Glomerellaceae</taxon>
        <taxon>Colletotrichum</taxon>
        <taxon>Colletotrichum spaethianum species complex</taxon>
    </lineage>
</organism>
<gene>
    <name evidence="3" type="ORF">CT0861_02884</name>
</gene>
<evidence type="ECO:0000256" key="1">
    <source>
        <dbReference type="SAM" id="MobiDB-lite"/>
    </source>
</evidence>
<dbReference type="AlphaFoldDB" id="A0A166X170"/>
<dbReference type="InterPro" id="IPR036047">
    <property type="entry name" value="F-box-like_dom_sf"/>
</dbReference>
<name>A0A166X170_9PEZI</name>
<proteinExistence type="predicted"/>
<dbReference type="Proteomes" id="UP000076552">
    <property type="component" value="Unassembled WGS sequence"/>
</dbReference>
<dbReference type="InterPro" id="IPR001810">
    <property type="entry name" value="F-box_dom"/>
</dbReference>
<evidence type="ECO:0000313" key="4">
    <source>
        <dbReference type="Proteomes" id="UP000076552"/>
    </source>
</evidence>
<dbReference type="SUPFAM" id="SSF81383">
    <property type="entry name" value="F-box domain"/>
    <property type="match status" value="1"/>
</dbReference>
<dbReference type="PROSITE" id="PS50181">
    <property type="entry name" value="FBOX"/>
    <property type="match status" value="1"/>
</dbReference>
<evidence type="ECO:0000313" key="3">
    <source>
        <dbReference type="EMBL" id="KZL76174.1"/>
    </source>
</evidence>
<evidence type="ECO:0000259" key="2">
    <source>
        <dbReference type="PROSITE" id="PS50181"/>
    </source>
</evidence>
<keyword evidence="4" id="KW-1185">Reference proteome</keyword>
<protein>
    <submittedName>
        <fullName evidence="3">F-box domain-containing protein</fullName>
    </submittedName>
</protein>
<dbReference type="Pfam" id="PF12937">
    <property type="entry name" value="F-box-like"/>
    <property type="match status" value="1"/>
</dbReference>
<accession>A0A166X170</accession>
<dbReference type="CDD" id="cd09917">
    <property type="entry name" value="F-box_SF"/>
    <property type="match status" value="1"/>
</dbReference>